<evidence type="ECO:0000313" key="3">
    <source>
        <dbReference type="Proteomes" id="UP001059773"/>
    </source>
</evidence>
<dbReference type="EMBL" id="CP101914">
    <property type="protein sequence ID" value="UUI04147.1"/>
    <property type="molecule type" value="Genomic_DNA"/>
</dbReference>
<feature type="compositionally biased region" description="Polar residues" evidence="1">
    <location>
        <begin position="24"/>
        <end position="34"/>
    </location>
</feature>
<keyword evidence="3" id="KW-1185">Reference proteome</keyword>
<name>A0ABY5JZ90_9BACI</name>
<feature type="region of interest" description="Disordered" evidence="1">
    <location>
        <begin position="1"/>
        <end position="34"/>
    </location>
</feature>
<proteinExistence type="predicted"/>
<evidence type="ECO:0000313" key="2">
    <source>
        <dbReference type="EMBL" id="UUI04147.1"/>
    </source>
</evidence>
<reference evidence="2" key="1">
    <citation type="submission" date="2022-07" db="EMBL/GenBank/DDBJ databases">
        <title>FELIX.</title>
        <authorList>
            <person name="Wan K.H."/>
            <person name="Park S."/>
            <person name="Lawrence Q."/>
            <person name="Eichenberger J.P."/>
            <person name="Booth B.W."/>
            <person name="Piaggio A.J."/>
            <person name="Chandler J.C."/>
            <person name="Franklin A.B."/>
            <person name="Celniker S.E."/>
        </authorList>
    </citation>
    <scope>NUCLEOTIDE SEQUENCE</scope>
    <source>
        <strain evidence="2">QA-1986 374</strain>
    </source>
</reference>
<sequence>MQYQPSYQKNASPNGLNRNHPYTPISSNINQRNTRQELTPYDLFTKPELPTQYLMSQQQIQTQSGINGADGTNENNPFNFDTVISKVGQLASTYHQVSPIVKQFSTFVKGFM</sequence>
<evidence type="ECO:0000256" key="1">
    <source>
        <dbReference type="SAM" id="MobiDB-lite"/>
    </source>
</evidence>
<accession>A0ABY5JZ90</accession>
<dbReference type="Proteomes" id="UP001059773">
    <property type="component" value="Chromosome"/>
</dbReference>
<feature type="compositionally biased region" description="Polar residues" evidence="1">
    <location>
        <begin position="1"/>
        <end position="17"/>
    </location>
</feature>
<dbReference type="RefSeq" id="WP_256709121.1">
    <property type="nucleotide sequence ID" value="NZ_CP101914.1"/>
</dbReference>
<protein>
    <submittedName>
        <fullName evidence="2">YppG family protein</fullName>
    </submittedName>
</protein>
<organism evidence="2 3">
    <name type="scientific">Oceanobacillus jeddahense</name>
    <dbReference type="NCBI Taxonomy" id="1462527"/>
    <lineage>
        <taxon>Bacteria</taxon>
        <taxon>Bacillati</taxon>
        <taxon>Bacillota</taxon>
        <taxon>Bacilli</taxon>
        <taxon>Bacillales</taxon>
        <taxon>Bacillaceae</taxon>
        <taxon>Oceanobacillus</taxon>
    </lineage>
</organism>
<dbReference type="Pfam" id="PF14179">
    <property type="entry name" value="YppG"/>
    <property type="match status" value="1"/>
</dbReference>
<gene>
    <name evidence="2" type="ORF">NP439_05545</name>
</gene>
<dbReference type="InterPro" id="IPR025555">
    <property type="entry name" value="YppG"/>
</dbReference>